<name>A0AA90H865_9ACTN</name>
<reference evidence="3" key="1">
    <citation type="submission" date="2023-05" db="EMBL/GenBank/DDBJ databases">
        <title>Streptantibioticus silvisoli sp. nov., acidotolerant actinomycetes 1 from pine litter.</title>
        <authorList>
            <person name="Swiecimska M."/>
            <person name="Golinska P."/>
            <person name="Sangal V."/>
            <person name="Wachnowicz B."/>
            <person name="Goodfellow M."/>
        </authorList>
    </citation>
    <scope>NUCLEOTIDE SEQUENCE</scope>
    <source>
        <strain evidence="3">SL13</strain>
    </source>
</reference>
<dbReference type="InterPro" id="IPR000120">
    <property type="entry name" value="Amidase"/>
</dbReference>
<dbReference type="PANTHER" id="PTHR11895:SF7">
    <property type="entry name" value="GLUTAMYL-TRNA(GLN) AMIDOTRANSFERASE SUBUNIT A, MITOCHONDRIAL"/>
    <property type="match status" value="1"/>
</dbReference>
<comment type="caution">
    <text evidence="3">The sequence shown here is derived from an EMBL/GenBank/DDBJ whole genome shotgun (WGS) entry which is preliminary data.</text>
</comment>
<gene>
    <name evidence="3" type="ORF">POF50_030835</name>
</gene>
<accession>A0AA90H865</accession>
<feature type="domain" description="Amidase" evidence="2">
    <location>
        <begin position="26"/>
        <end position="459"/>
    </location>
</feature>
<dbReference type="PROSITE" id="PS00571">
    <property type="entry name" value="AMIDASES"/>
    <property type="match status" value="1"/>
</dbReference>
<sequence length="480" mass="49244">MAQPHQLTLLAQRAALRAGELDPVDLAEHYLRRIERHNATVGAFLTVTADRALSEARAARARLSAASRAGTAPDRLPPLLGVPLPVKDLTPVPGVRFTAGSAVFADRIAGAGAHVGQSLSEAGSVLLGKTNTPEFGLPPYTEGRLGPPARTPYDLTRGAGGSSGGAAAAVAAGLAPAAQGSDGGGSIRIPASCCGLVGVKPSRGRVSPAPLGDVAGLAVAGPLARTVRDAALLLDVLAAPVPGDPVPLAPPDRPFLAWCDALEHAPRRLRIGRWARPDVPGVEVDPAVLAAYEDASRLLEALGHDVVDVPQPLAPGDRDTFTPVWAVLAALPPVPPDRERDLMPLTRWLREQGRAASGVEYARALLAMQAVGRKLAAAVEPFDAVLTPTLAQLPAPVGALRDDADPAADFAAQVAFTPFTGPWNIAGLPSLSLPLGRTAAGLPIGVMLGARHGAEGPLLALAAQLETAAPWADRTPEGFA</sequence>
<dbReference type="Pfam" id="PF01425">
    <property type="entry name" value="Amidase"/>
    <property type="match status" value="1"/>
</dbReference>
<organism evidence="3">
    <name type="scientific">Streptantibioticus silvisoli</name>
    <dbReference type="NCBI Taxonomy" id="2705255"/>
    <lineage>
        <taxon>Bacteria</taxon>
        <taxon>Bacillati</taxon>
        <taxon>Actinomycetota</taxon>
        <taxon>Actinomycetes</taxon>
        <taxon>Kitasatosporales</taxon>
        <taxon>Streptomycetaceae</taxon>
        <taxon>Streptantibioticus</taxon>
    </lineage>
</organism>
<dbReference type="Gene3D" id="3.90.1300.10">
    <property type="entry name" value="Amidase signature (AS) domain"/>
    <property type="match status" value="1"/>
</dbReference>
<evidence type="ECO:0000256" key="1">
    <source>
        <dbReference type="ARBA" id="ARBA00009199"/>
    </source>
</evidence>
<dbReference type="EMBL" id="JABXJJ020000050">
    <property type="protein sequence ID" value="MDI5973686.1"/>
    <property type="molecule type" value="Genomic_DNA"/>
</dbReference>
<dbReference type="GO" id="GO:0003824">
    <property type="term" value="F:catalytic activity"/>
    <property type="evidence" value="ECO:0007669"/>
    <property type="project" value="InterPro"/>
</dbReference>
<dbReference type="InterPro" id="IPR036928">
    <property type="entry name" value="AS_sf"/>
</dbReference>
<comment type="similarity">
    <text evidence="1">Belongs to the amidase family.</text>
</comment>
<proteinExistence type="inferred from homology"/>
<dbReference type="PANTHER" id="PTHR11895">
    <property type="entry name" value="TRANSAMIDASE"/>
    <property type="match status" value="1"/>
</dbReference>
<dbReference type="RefSeq" id="WP_282699099.1">
    <property type="nucleotide sequence ID" value="NZ_JABXJJ020000050.1"/>
</dbReference>
<dbReference type="SUPFAM" id="SSF75304">
    <property type="entry name" value="Amidase signature (AS) enzymes"/>
    <property type="match status" value="1"/>
</dbReference>
<evidence type="ECO:0000313" key="3">
    <source>
        <dbReference type="EMBL" id="MDI5973686.1"/>
    </source>
</evidence>
<dbReference type="InterPro" id="IPR023631">
    <property type="entry name" value="Amidase_dom"/>
</dbReference>
<dbReference type="AlphaFoldDB" id="A0AA90H865"/>
<evidence type="ECO:0000259" key="2">
    <source>
        <dbReference type="Pfam" id="PF01425"/>
    </source>
</evidence>
<dbReference type="InterPro" id="IPR020556">
    <property type="entry name" value="Amidase_CS"/>
</dbReference>
<protein>
    <submittedName>
        <fullName evidence="3">Amidase</fullName>
    </submittedName>
</protein>